<protein>
    <submittedName>
        <fullName evidence="1">Uncharacterized protein</fullName>
    </submittedName>
</protein>
<evidence type="ECO:0000313" key="2">
    <source>
        <dbReference type="Proteomes" id="UP000178046"/>
    </source>
</evidence>
<proteinExistence type="predicted"/>
<dbReference type="Proteomes" id="UP000178046">
    <property type="component" value="Unassembled WGS sequence"/>
</dbReference>
<dbReference type="AlphaFoldDB" id="A0A1F5X4P3"/>
<comment type="caution">
    <text evidence="1">The sequence shown here is derived from an EMBL/GenBank/DDBJ whole genome shotgun (WGS) entry which is preliminary data.</text>
</comment>
<organism evidence="1 2">
    <name type="scientific">Candidatus Giovannonibacteria bacterium RIFCSPLOWO2_01_FULL_44_16</name>
    <dbReference type="NCBI Taxonomy" id="1798348"/>
    <lineage>
        <taxon>Bacteria</taxon>
        <taxon>Candidatus Giovannoniibacteriota</taxon>
    </lineage>
</organism>
<sequence length="65" mass="7141">MKFGETVKTKTVIRSQKTGTLLPKEGTFVRVTESLGRQLILVNFGSAGDEYIFPEEIVPAEIKAA</sequence>
<name>A0A1F5X4P3_9BACT</name>
<gene>
    <name evidence="1" type="ORF">A2924_01550</name>
</gene>
<accession>A0A1F5X4P3</accession>
<evidence type="ECO:0000313" key="1">
    <source>
        <dbReference type="EMBL" id="OGF82872.1"/>
    </source>
</evidence>
<dbReference type="EMBL" id="MFIA01000012">
    <property type="protein sequence ID" value="OGF82872.1"/>
    <property type="molecule type" value="Genomic_DNA"/>
</dbReference>
<reference evidence="1 2" key="1">
    <citation type="journal article" date="2016" name="Nat. Commun.">
        <title>Thousands of microbial genomes shed light on interconnected biogeochemical processes in an aquifer system.</title>
        <authorList>
            <person name="Anantharaman K."/>
            <person name="Brown C.T."/>
            <person name="Hug L.A."/>
            <person name="Sharon I."/>
            <person name="Castelle C.J."/>
            <person name="Probst A.J."/>
            <person name="Thomas B.C."/>
            <person name="Singh A."/>
            <person name="Wilkins M.J."/>
            <person name="Karaoz U."/>
            <person name="Brodie E.L."/>
            <person name="Williams K.H."/>
            <person name="Hubbard S.S."/>
            <person name="Banfield J.F."/>
        </authorList>
    </citation>
    <scope>NUCLEOTIDE SEQUENCE [LARGE SCALE GENOMIC DNA]</scope>
</reference>